<evidence type="ECO:0000259" key="5">
    <source>
        <dbReference type="PROSITE" id="PS51891"/>
    </source>
</evidence>
<keyword evidence="4" id="KW-0456">Lyase</keyword>
<evidence type="ECO:0000256" key="2">
    <source>
        <dbReference type="ARBA" id="ARBA00022723"/>
    </source>
</evidence>
<dbReference type="PANTHER" id="PTHR33337">
    <property type="entry name" value="GFA DOMAIN-CONTAINING PROTEIN"/>
    <property type="match status" value="1"/>
</dbReference>
<dbReference type="InterPro" id="IPR011057">
    <property type="entry name" value="Mss4-like_sf"/>
</dbReference>
<sequence>MTKVITGKCLCGAVSYTATGSPVVVARCHCEECRRTSGAGHSTGAMFPVSKVSLSGDVAQYRYTSASGSEVTKGFCPKCSSPIYGTNTKTSDHMTFTLGTMDNSDELEIQVVVFERDKPHWDQVDADVMSFDTQPEWAPPD</sequence>
<dbReference type="RefSeq" id="WP_167685916.1">
    <property type="nucleotide sequence ID" value="NZ_QHLQ01000035.1"/>
</dbReference>
<dbReference type="InterPro" id="IPR006913">
    <property type="entry name" value="CENP-V/GFA"/>
</dbReference>
<reference evidence="6 7" key="1">
    <citation type="submission" date="2018-05" db="EMBL/GenBank/DDBJ databases">
        <authorList>
            <person name="Zhang Y.-J."/>
        </authorList>
    </citation>
    <scope>NUCLEOTIDE SEQUENCE [LARGE SCALE GENOMIC DNA]</scope>
    <source>
        <strain evidence="6 7">CY04</strain>
    </source>
</reference>
<feature type="domain" description="CENP-V/GFA" evidence="5">
    <location>
        <begin position="5"/>
        <end position="122"/>
    </location>
</feature>
<keyword evidence="3" id="KW-0862">Zinc</keyword>
<evidence type="ECO:0000256" key="4">
    <source>
        <dbReference type="ARBA" id="ARBA00023239"/>
    </source>
</evidence>
<dbReference type="Pfam" id="PF04828">
    <property type="entry name" value="GFA"/>
    <property type="match status" value="1"/>
</dbReference>
<comment type="caution">
    <text evidence="6">The sequence shown here is derived from an EMBL/GenBank/DDBJ whole genome shotgun (WGS) entry which is preliminary data.</text>
</comment>
<keyword evidence="7" id="KW-1185">Reference proteome</keyword>
<comment type="similarity">
    <text evidence="1">Belongs to the Gfa family.</text>
</comment>
<gene>
    <name evidence="6" type="ORF">DL239_20350</name>
</gene>
<accession>A0ABX0WC85</accession>
<dbReference type="EMBL" id="QHLQ01000035">
    <property type="protein sequence ID" value="NIZ63323.1"/>
    <property type="molecule type" value="Genomic_DNA"/>
</dbReference>
<evidence type="ECO:0000256" key="1">
    <source>
        <dbReference type="ARBA" id="ARBA00005495"/>
    </source>
</evidence>
<evidence type="ECO:0000313" key="7">
    <source>
        <dbReference type="Proteomes" id="UP001429564"/>
    </source>
</evidence>
<name>A0ABX0WC85_9RHOB</name>
<protein>
    <recommendedName>
        <fullName evidence="5">CENP-V/GFA domain-containing protein</fullName>
    </recommendedName>
</protein>
<dbReference type="Proteomes" id="UP001429564">
    <property type="component" value="Unassembled WGS sequence"/>
</dbReference>
<dbReference type="Gene3D" id="3.90.1590.10">
    <property type="entry name" value="glutathione-dependent formaldehyde- activating enzyme (gfa)"/>
    <property type="match status" value="1"/>
</dbReference>
<dbReference type="PANTHER" id="PTHR33337:SF40">
    <property type="entry name" value="CENP-V_GFA DOMAIN-CONTAINING PROTEIN-RELATED"/>
    <property type="match status" value="1"/>
</dbReference>
<keyword evidence="2" id="KW-0479">Metal-binding</keyword>
<dbReference type="SUPFAM" id="SSF51316">
    <property type="entry name" value="Mss4-like"/>
    <property type="match status" value="1"/>
</dbReference>
<dbReference type="PROSITE" id="PS51891">
    <property type="entry name" value="CENP_V_GFA"/>
    <property type="match status" value="1"/>
</dbReference>
<proteinExistence type="inferred from homology"/>
<organism evidence="6 7">
    <name type="scientific">Parasedimentitalea denitrificans</name>
    <dbReference type="NCBI Taxonomy" id="2211118"/>
    <lineage>
        <taxon>Bacteria</taxon>
        <taxon>Pseudomonadati</taxon>
        <taxon>Pseudomonadota</taxon>
        <taxon>Alphaproteobacteria</taxon>
        <taxon>Rhodobacterales</taxon>
        <taxon>Paracoccaceae</taxon>
        <taxon>Parasedimentitalea</taxon>
    </lineage>
</organism>
<evidence type="ECO:0000256" key="3">
    <source>
        <dbReference type="ARBA" id="ARBA00022833"/>
    </source>
</evidence>
<evidence type="ECO:0000313" key="6">
    <source>
        <dbReference type="EMBL" id="NIZ63323.1"/>
    </source>
</evidence>